<dbReference type="GO" id="GO:0006633">
    <property type="term" value="P:fatty acid biosynthetic process"/>
    <property type="evidence" value="ECO:0007669"/>
    <property type="project" value="TreeGrafter"/>
</dbReference>
<dbReference type="InterPro" id="IPR002347">
    <property type="entry name" value="SDR_fam"/>
</dbReference>
<dbReference type="PANTHER" id="PTHR42760:SF133">
    <property type="entry name" value="3-OXOACYL-[ACYL-CARRIER-PROTEIN] REDUCTASE"/>
    <property type="match status" value="1"/>
</dbReference>
<dbReference type="Gene3D" id="3.40.50.720">
    <property type="entry name" value="NAD(P)-binding Rossmann-like Domain"/>
    <property type="match status" value="1"/>
</dbReference>
<dbReference type="PROSITE" id="PS00061">
    <property type="entry name" value="ADH_SHORT"/>
    <property type="match status" value="1"/>
</dbReference>
<dbReference type="EMBL" id="FMWG01000007">
    <property type="protein sequence ID" value="SCZ68135.1"/>
    <property type="molecule type" value="Genomic_DNA"/>
</dbReference>
<evidence type="ECO:0000256" key="2">
    <source>
        <dbReference type="ARBA" id="ARBA00023002"/>
    </source>
</evidence>
<accession>A0A1G5R212</accession>
<dbReference type="Proteomes" id="UP000198767">
    <property type="component" value="Unassembled WGS sequence"/>
</dbReference>
<evidence type="ECO:0000313" key="5">
    <source>
        <dbReference type="Proteomes" id="UP000198767"/>
    </source>
</evidence>
<dbReference type="RefSeq" id="WP_090219499.1">
    <property type="nucleotide sequence ID" value="NZ_FMWG01000007.1"/>
</dbReference>
<dbReference type="InterPro" id="IPR057326">
    <property type="entry name" value="KR_dom"/>
</dbReference>
<evidence type="ECO:0000259" key="3">
    <source>
        <dbReference type="SMART" id="SM00822"/>
    </source>
</evidence>
<keyword evidence="2" id="KW-0560">Oxidoreductase</keyword>
<keyword evidence="5" id="KW-1185">Reference proteome</keyword>
<dbReference type="AlphaFoldDB" id="A0A1G5R212"/>
<dbReference type="STRING" id="1156985.SAMN04488118_107185"/>
<feature type="domain" description="Ketoreductase" evidence="3">
    <location>
        <begin position="8"/>
        <end position="193"/>
    </location>
</feature>
<dbReference type="GO" id="GO:0016616">
    <property type="term" value="F:oxidoreductase activity, acting on the CH-OH group of donors, NAD or NADP as acceptor"/>
    <property type="evidence" value="ECO:0007669"/>
    <property type="project" value="TreeGrafter"/>
</dbReference>
<evidence type="ECO:0000256" key="1">
    <source>
        <dbReference type="ARBA" id="ARBA00006484"/>
    </source>
</evidence>
<dbReference type="FunFam" id="3.40.50.720:FF:000084">
    <property type="entry name" value="Short-chain dehydrogenase reductase"/>
    <property type="match status" value="1"/>
</dbReference>
<dbReference type="Pfam" id="PF13561">
    <property type="entry name" value="adh_short_C2"/>
    <property type="match status" value="1"/>
</dbReference>
<proteinExistence type="inferred from homology"/>
<name>A0A1G5R212_9RHOB</name>
<dbReference type="InterPro" id="IPR020904">
    <property type="entry name" value="Sc_DH/Rdtase_CS"/>
</dbReference>
<organism evidence="4 5">
    <name type="scientific">Epibacterium ulvae</name>
    <dbReference type="NCBI Taxonomy" id="1156985"/>
    <lineage>
        <taxon>Bacteria</taxon>
        <taxon>Pseudomonadati</taxon>
        <taxon>Pseudomonadota</taxon>
        <taxon>Alphaproteobacteria</taxon>
        <taxon>Rhodobacterales</taxon>
        <taxon>Roseobacteraceae</taxon>
        <taxon>Epibacterium</taxon>
    </lineage>
</organism>
<evidence type="ECO:0000313" key="4">
    <source>
        <dbReference type="EMBL" id="SCZ68135.1"/>
    </source>
</evidence>
<dbReference type="PRINTS" id="PR00081">
    <property type="entry name" value="GDHRDH"/>
</dbReference>
<dbReference type="SUPFAM" id="SSF51735">
    <property type="entry name" value="NAD(P)-binding Rossmann-fold domains"/>
    <property type="match status" value="1"/>
</dbReference>
<dbReference type="PRINTS" id="PR00080">
    <property type="entry name" value="SDRFAMILY"/>
</dbReference>
<gene>
    <name evidence="4" type="ORF">SAMN04488118_107185</name>
</gene>
<dbReference type="InterPro" id="IPR036291">
    <property type="entry name" value="NAD(P)-bd_dom_sf"/>
</dbReference>
<dbReference type="GO" id="GO:0048038">
    <property type="term" value="F:quinone binding"/>
    <property type="evidence" value="ECO:0007669"/>
    <property type="project" value="TreeGrafter"/>
</dbReference>
<dbReference type="CDD" id="cd05233">
    <property type="entry name" value="SDR_c"/>
    <property type="match status" value="1"/>
</dbReference>
<dbReference type="OrthoDB" id="9803333at2"/>
<protein>
    <submittedName>
        <fullName evidence="4">3-oxoacyl-[acyl-carrier protein] reductase</fullName>
    </submittedName>
</protein>
<dbReference type="SMART" id="SM00822">
    <property type="entry name" value="PKS_KR"/>
    <property type="match status" value="1"/>
</dbReference>
<reference evidence="4 5" key="1">
    <citation type="submission" date="2016-10" db="EMBL/GenBank/DDBJ databases">
        <authorList>
            <person name="de Groot N.N."/>
        </authorList>
    </citation>
    <scope>NUCLEOTIDE SEQUENCE [LARGE SCALE GENOMIC DNA]</scope>
    <source>
        <strain evidence="4 5">U95</strain>
    </source>
</reference>
<comment type="similarity">
    <text evidence="1">Belongs to the short-chain dehydrogenases/reductases (SDR) family.</text>
</comment>
<sequence length="239" mass="24785">MNDENPLRSIVTGGAGALGQTIISALVARGDRVICLDRRPPRSEHTDFIEVDVADRLSVNGAIDAAVNKLGGVDVLIHAAGIMKTAAFCDLDDGELAEHLNINMMGAFRVAQRTVKHMSPNGGRIVFITSIHGQLGVPGRSAYAASKGAIASLARVMAAELAEQNIRVNVLAPGAIDGGMSPDSRSRQGWLDVTPSNRVAHLSEVAAMATVLTSFSASFVTGQVVAIDGGASTVKAFGS</sequence>
<dbReference type="PANTHER" id="PTHR42760">
    <property type="entry name" value="SHORT-CHAIN DEHYDROGENASES/REDUCTASES FAMILY MEMBER"/>
    <property type="match status" value="1"/>
</dbReference>